<dbReference type="OrthoDB" id="7355300at2"/>
<evidence type="ECO:0000256" key="5">
    <source>
        <dbReference type="ARBA" id="ARBA00023186"/>
    </source>
</evidence>
<dbReference type="InterPro" id="IPR003713">
    <property type="entry name" value="FliS"/>
</dbReference>
<protein>
    <recommendedName>
        <fullName evidence="9">Flagellar biosynthesis protein FliS</fullName>
    </recommendedName>
</protein>
<dbReference type="GO" id="GO:0044780">
    <property type="term" value="P:bacterial-type flagellum assembly"/>
    <property type="evidence" value="ECO:0007669"/>
    <property type="project" value="InterPro"/>
</dbReference>
<dbReference type="GO" id="GO:0005829">
    <property type="term" value="C:cytosol"/>
    <property type="evidence" value="ECO:0007669"/>
    <property type="project" value="UniProtKB-SubCell"/>
</dbReference>
<keyword evidence="3" id="KW-0963">Cytoplasm</keyword>
<dbReference type="AlphaFoldDB" id="A0A1Y2L6Q6"/>
<comment type="similarity">
    <text evidence="2">Belongs to the FliS family.</text>
</comment>
<dbReference type="NCBIfam" id="TIGR00208">
    <property type="entry name" value="fliS"/>
    <property type="match status" value="1"/>
</dbReference>
<evidence type="ECO:0000313" key="8">
    <source>
        <dbReference type="Proteomes" id="UP000193396"/>
    </source>
</evidence>
<dbReference type="CDD" id="cd16098">
    <property type="entry name" value="FliS"/>
    <property type="match status" value="1"/>
</dbReference>
<dbReference type="Pfam" id="PF02561">
    <property type="entry name" value="FliS"/>
    <property type="match status" value="1"/>
</dbReference>
<proteinExistence type="inferred from homology"/>
<comment type="subcellular location">
    <subcellularLocation>
        <location evidence="1">Cytoplasm</location>
        <location evidence="1">Cytosol</location>
    </subcellularLocation>
</comment>
<dbReference type="Proteomes" id="UP000193396">
    <property type="component" value="Unassembled WGS sequence"/>
</dbReference>
<comment type="caution">
    <text evidence="7">The sequence shown here is derived from an EMBL/GenBank/DDBJ whole genome shotgun (WGS) entry which is preliminary data.</text>
</comment>
<dbReference type="PANTHER" id="PTHR34773:SF1">
    <property type="entry name" value="FLAGELLAR SECRETION CHAPERONE FLIS"/>
    <property type="match status" value="1"/>
</dbReference>
<dbReference type="EMBL" id="JFKB01000023">
    <property type="protein sequence ID" value="OSQ43740.1"/>
    <property type="molecule type" value="Genomic_DNA"/>
</dbReference>
<keyword evidence="4" id="KW-1005">Bacterial flagellum biogenesis</keyword>
<evidence type="ECO:0008006" key="9">
    <source>
        <dbReference type="Google" id="ProtNLM"/>
    </source>
</evidence>
<dbReference type="InterPro" id="IPR036584">
    <property type="entry name" value="FliS_sf"/>
</dbReference>
<organism evidence="7 8">
    <name type="scientific">Thalassospira alkalitolerans</name>
    <dbReference type="NCBI Taxonomy" id="1293890"/>
    <lineage>
        <taxon>Bacteria</taxon>
        <taxon>Pseudomonadati</taxon>
        <taxon>Pseudomonadota</taxon>
        <taxon>Alphaproteobacteria</taxon>
        <taxon>Rhodospirillales</taxon>
        <taxon>Thalassospiraceae</taxon>
        <taxon>Thalassospira</taxon>
    </lineage>
</organism>
<keyword evidence="8" id="KW-1185">Reference proteome</keyword>
<evidence type="ECO:0000256" key="1">
    <source>
        <dbReference type="ARBA" id="ARBA00004514"/>
    </source>
</evidence>
<dbReference type="Gene3D" id="1.20.120.340">
    <property type="entry name" value="Flagellar protein FliS"/>
    <property type="match status" value="1"/>
</dbReference>
<dbReference type="STRING" id="1293890.TALK_20005"/>
<evidence type="ECO:0000256" key="4">
    <source>
        <dbReference type="ARBA" id="ARBA00022795"/>
    </source>
</evidence>
<accession>A0A1Y2L6Q6</accession>
<dbReference type="GO" id="GO:0071973">
    <property type="term" value="P:bacterial-type flagellum-dependent cell motility"/>
    <property type="evidence" value="ECO:0007669"/>
    <property type="project" value="TreeGrafter"/>
</dbReference>
<evidence type="ECO:0000256" key="2">
    <source>
        <dbReference type="ARBA" id="ARBA00008787"/>
    </source>
</evidence>
<dbReference type="RefSeq" id="WP_085620938.1">
    <property type="nucleotide sequence ID" value="NZ_JBLXAE010000001.1"/>
</dbReference>
<keyword evidence="5" id="KW-0143">Chaperone</keyword>
<dbReference type="PANTHER" id="PTHR34773">
    <property type="entry name" value="FLAGELLAR SECRETION CHAPERONE FLIS"/>
    <property type="match status" value="1"/>
</dbReference>
<evidence type="ECO:0000256" key="6">
    <source>
        <dbReference type="SAM" id="MobiDB-lite"/>
    </source>
</evidence>
<evidence type="ECO:0000313" key="7">
    <source>
        <dbReference type="EMBL" id="OSQ43740.1"/>
    </source>
</evidence>
<reference evidence="7 8" key="1">
    <citation type="submission" date="2014-03" db="EMBL/GenBank/DDBJ databases">
        <title>The draft genome sequence of Thalassospira alkalitolerans JCM 18968.</title>
        <authorList>
            <person name="Lai Q."/>
            <person name="Shao Z."/>
        </authorList>
    </citation>
    <scope>NUCLEOTIDE SEQUENCE [LARGE SCALE GENOMIC DNA]</scope>
    <source>
        <strain evidence="7 8">JCM 18968</strain>
    </source>
</reference>
<sequence length="171" mass="19061">MNERAAQTYKNQQVNTASPAKMVYMLFEKTLACLQEVLRAIESKDIQSRCNANCKAQELIAHLSNTLDMDQGGEIATNLERLYTHCMIRLMGVDRHNDPEAAKEVIHLLTPLRDSWAALADKSENEMRQAIMTAQQSQPQPQMQPVPQPQPQSAGNGDENRPRSSGLSISA</sequence>
<name>A0A1Y2L6Q6_9PROT</name>
<dbReference type="SUPFAM" id="SSF101116">
    <property type="entry name" value="Flagellar export chaperone FliS"/>
    <property type="match status" value="1"/>
</dbReference>
<evidence type="ECO:0000256" key="3">
    <source>
        <dbReference type="ARBA" id="ARBA00022490"/>
    </source>
</evidence>
<feature type="region of interest" description="Disordered" evidence="6">
    <location>
        <begin position="130"/>
        <end position="171"/>
    </location>
</feature>
<gene>
    <name evidence="7" type="ORF">TALK_20005</name>
</gene>